<protein>
    <submittedName>
        <fullName evidence="6">Transcriptional regulator</fullName>
    </submittedName>
</protein>
<dbReference type="CDD" id="cd01104">
    <property type="entry name" value="HTH_MlrA-CarA"/>
    <property type="match status" value="1"/>
</dbReference>
<evidence type="ECO:0000259" key="5">
    <source>
        <dbReference type="PROSITE" id="PS51332"/>
    </source>
</evidence>
<comment type="caution">
    <text evidence="6">The sequence shown here is derived from an EMBL/GenBank/DDBJ whole genome shotgun (WGS) entry which is preliminary data.</text>
</comment>
<keyword evidence="2" id="KW-0238">DNA-binding</keyword>
<dbReference type="Pfam" id="PF13411">
    <property type="entry name" value="MerR_1"/>
    <property type="match status" value="1"/>
</dbReference>
<dbReference type="EMBL" id="PDCN02000011">
    <property type="protein sequence ID" value="PIB75228.1"/>
    <property type="molecule type" value="Genomic_DNA"/>
</dbReference>
<evidence type="ECO:0000256" key="3">
    <source>
        <dbReference type="ARBA" id="ARBA00023163"/>
    </source>
</evidence>
<dbReference type="InterPro" id="IPR036724">
    <property type="entry name" value="Cobalamin-bd_sf"/>
</dbReference>
<keyword evidence="3" id="KW-0804">Transcription</keyword>
<dbReference type="InterPro" id="IPR006158">
    <property type="entry name" value="Cobalamin-bd"/>
</dbReference>
<dbReference type="GO" id="GO:0046872">
    <property type="term" value="F:metal ion binding"/>
    <property type="evidence" value="ECO:0007669"/>
    <property type="project" value="InterPro"/>
</dbReference>
<dbReference type="InterPro" id="IPR000551">
    <property type="entry name" value="MerR-type_HTH_dom"/>
</dbReference>
<dbReference type="AlphaFoldDB" id="A0A2G5PA40"/>
<dbReference type="PROSITE" id="PS51332">
    <property type="entry name" value="B12_BINDING"/>
    <property type="match status" value="1"/>
</dbReference>
<dbReference type="GO" id="GO:0003677">
    <property type="term" value="F:DNA binding"/>
    <property type="evidence" value="ECO:0007669"/>
    <property type="project" value="UniProtKB-KW"/>
</dbReference>
<gene>
    <name evidence="6" type="ORF">CQY22_010215</name>
</gene>
<dbReference type="SUPFAM" id="SSF52242">
    <property type="entry name" value="Cobalamin (vitamin B12)-binding domain"/>
    <property type="match status" value="1"/>
</dbReference>
<feature type="domain" description="HTH merR-type" evidence="4">
    <location>
        <begin position="1"/>
        <end position="71"/>
    </location>
</feature>
<reference evidence="6 7" key="1">
    <citation type="journal article" date="2017" name="Infect. Genet. Evol.">
        <title>The new phylogeny of the genus Mycobacterium: The old and the news.</title>
        <authorList>
            <person name="Tortoli E."/>
            <person name="Fedrizzi T."/>
            <person name="Meehan C.J."/>
            <person name="Trovato A."/>
            <person name="Grottola A."/>
            <person name="Giacobazzi E."/>
            <person name="Serpini G.F."/>
            <person name="Tagliazucchi S."/>
            <person name="Fabio A."/>
            <person name="Bettua C."/>
            <person name="Bertorelli R."/>
            <person name="Frascaro F."/>
            <person name="De Sanctis V."/>
            <person name="Pecorari M."/>
            <person name="Jousson O."/>
            <person name="Segata N."/>
            <person name="Cirillo D.M."/>
        </authorList>
    </citation>
    <scope>NUCLEOTIDE SEQUENCE [LARGE SCALE GENOMIC DNA]</scope>
    <source>
        <strain evidence="6 7">CIP1034565</strain>
    </source>
</reference>
<dbReference type="InterPro" id="IPR003759">
    <property type="entry name" value="Cbl-bd_cap"/>
</dbReference>
<organism evidence="6 7">
    <name type="scientific">Mycolicibacterium brumae</name>
    <dbReference type="NCBI Taxonomy" id="85968"/>
    <lineage>
        <taxon>Bacteria</taxon>
        <taxon>Bacillati</taxon>
        <taxon>Actinomycetota</taxon>
        <taxon>Actinomycetes</taxon>
        <taxon>Mycobacteriales</taxon>
        <taxon>Mycobacteriaceae</taxon>
        <taxon>Mycolicibacterium</taxon>
    </lineage>
</organism>
<dbReference type="GO" id="GO:0031419">
    <property type="term" value="F:cobalamin binding"/>
    <property type="evidence" value="ECO:0007669"/>
    <property type="project" value="InterPro"/>
</dbReference>
<sequence length="294" mass="31231">MYTIKHAASQVGITAATLRAWERRYGVINPHRTEGGYRVYGDEDVVVLRVMKELVDQGWSASMAAAEALERAQVAPQPRPARTDPEHARDITARLIDAGAALDAADLAVALDDMFALGSFETVARAQLLPALGALGQAWADGRISVAGEHLISHAVMRRLSVAYEAAAAYGHGPRIALGLAPDNRHELGLLAFAVAARRRGLDTDYLGADLPIDDWLGVVAERGLAAVVLAIPTEADIVPTGAVITALRDRRPDLVVAVGGAQQEHAPQSAVRLGHDIIDGAERLASHIAGNRR</sequence>
<evidence type="ECO:0000256" key="2">
    <source>
        <dbReference type="ARBA" id="ARBA00023125"/>
    </source>
</evidence>
<proteinExistence type="predicted"/>
<evidence type="ECO:0000256" key="1">
    <source>
        <dbReference type="ARBA" id="ARBA00023015"/>
    </source>
</evidence>
<dbReference type="PANTHER" id="PTHR30204">
    <property type="entry name" value="REDOX-CYCLING DRUG-SENSING TRANSCRIPTIONAL ACTIVATOR SOXR"/>
    <property type="match status" value="1"/>
</dbReference>
<evidence type="ECO:0000313" key="7">
    <source>
        <dbReference type="Proteomes" id="UP000230551"/>
    </source>
</evidence>
<dbReference type="SUPFAM" id="SSF46955">
    <property type="entry name" value="Putative DNA-binding domain"/>
    <property type="match status" value="1"/>
</dbReference>
<dbReference type="Gene3D" id="1.10.1660.10">
    <property type="match status" value="1"/>
</dbReference>
<dbReference type="PANTHER" id="PTHR30204:SF67">
    <property type="entry name" value="HTH-TYPE TRANSCRIPTIONAL REGULATOR MLRA-RELATED"/>
    <property type="match status" value="1"/>
</dbReference>
<accession>A0A2G5PA40</accession>
<keyword evidence="1" id="KW-0805">Transcription regulation</keyword>
<evidence type="ECO:0000259" key="4">
    <source>
        <dbReference type="PROSITE" id="PS50937"/>
    </source>
</evidence>
<dbReference type="Gene3D" id="3.40.50.280">
    <property type="entry name" value="Cobalamin-binding domain"/>
    <property type="match status" value="1"/>
</dbReference>
<evidence type="ECO:0000313" key="6">
    <source>
        <dbReference type="EMBL" id="PIB75228.1"/>
    </source>
</evidence>
<dbReference type="Pfam" id="PF02310">
    <property type="entry name" value="B12-binding"/>
    <property type="match status" value="1"/>
</dbReference>
<keyword evidence="7" id="KW-1185">Reference proteome</keyword>
<dbReference type="Proteomes" id="UP000230551">
    <property type="component" value="Unassembled WGS sequence"/>
</dbReference>
<dbReference type="InterPro" id="IPR047057">
    <property type="entry name" value="MerR_fam"/>
</dbReference>
<dbReference type="STRING" id="85968.GCA_900073015_02655"/>
<dbReference type="Gene3D" id="1.10.1240.10">
    <property type="entry name" value="Methionine synthase domain"/>
    <property type="match status" value="1"/>
</dbReference>
<name>A0A2G5PA40_9MYCO</name>
<feature type="domain" description="B12-binding" evidence="5">
    <location>
        <begin position="173"/>
        <end position="294"/>
    </location>
</feature>
<dbReference type="InterPro" id="IPR036594">
    <property type="entry name" value="Meth_synthase_dom"/>
</dbReference>
<dbReference type="SMART" id="SM00422">
    <property type="entry name" value="HTH_MERR"/>
    <property type="match status" value="1"/>
</dbReference>
<dbReference type="Pfam" id="PF02607">
    <property type="entry name" value="B12-binding_2"/>
    <property type="match status" value="1"/>
</dbReference>
<dbReference type="PROSITE" id="PS50937">
    <property type="entry name" value="HTH_MERR_2"/>
    <property type="match status" value="1"/>
</dbReference>
<dbReference type="OrthoDB" id="9800334at2"/>
<dbReference type="GO" id="GO:0003700">
    <property type="term" value="F:DNA-binding transcription factor activity"/>
    <property type="evidence" value="ECO:0007669"/>
    <property type="project" value="InterPro"/>
</dbReference>
<dbReference type="InterPro" id="IPR009061">
    <property type="entry name" value="DNA-bd_dom_put_sf"/>
</dbReference>
<dbReference type="RefSeq" id="WP_099541345.1">
    <property type="nucleotide sequence ID" value="NZ_CP104302.1"/>
</dbReference>